<evidence type="ECO:0000313" key="2">
    <source>
        <dbReference type="Proteomes" id="UP000824120"/>
    </source>
</evidence>
<gene>
    <name evidence="1" type="ORF">H5410_054432</name>
</gene>
<dbReference type="Proteomes" id="UP000824120">
    <property type="component" value="Chromosome 11"/>
</dbReference>
<dbReference type="OrthoDB" id="610337at2759"/>
<dbReference type="AlphaFoldDB" id="A0A9J5WFB0"/>
<accession>A0A9J5WFB0</accession>
<proteinExistence type="predicted"/>
<organism evidence="1 2">
    <name type="scientific">Solanum commersonii</name>
    <name type="common">Commerson's wild potato</name>
    <name type="synonym">Commerson's nightshade</name>
    <dbReference type="NCBI Taxonomy" id="4109"/>
    <lineage>
        <taxon>Eukaryota</taxon>
        <taxon>Viridiplantae</taxon>
        <taxon>Streptophyta</taxon>
        <taxon>Embryophyta</taxon>
        <taxon>Tracheophyta</taxon>
        <taxon>Spermatophyta</taxon>
        <taxon>Magnoliopsida</taxon>
        <taxon>eudicotyledons</taxon>
        <taxon>Gunneridae</taxon>
        <taxon>Pentapetalae</taxon>
        <taxon>asterids</taxon>
        <taxon>lamiids</taxon>
        <taxon>Solanales</taxon>
        <taxon>Solanaceae</taxon>
        <taxon>Solanoideae</taxon>
        <taxon>Solaneae</taxon>
        <taxon>Solanum</taxon>
    </lineage>
</organism>
<keyword evidence="2" id="KW-1185">Reference proteome</keyword>
<sequence>MYDINTSIYISNSLLGEYFNFKWPKLEKSVCRVVCGFCFSDVSRQYKLVKSVTRKFGVRSEISELEVYTFGVDKKWRNSPESWTKDRICIDQYRDFIHFCRYISILTWKDGEILIQLEYIFQIFTRSRLLWGDNIQLSNIYPNKI</sequence>
<dbReference type="EMBL" id="JACXVP010000011">
    <property type="protein sequence ID" value="KAG5574298.1"/>
    <property type="molecule type" value="Genomic_DNA"/>
</dbReference>
<protein>
    <submittedName>
        <fullName evidence="1">Uncharacterized protein</fullName>
    </submittedName>
</protein>
<comment type="caution">
    <text evidence="1">The sequence shown here is derived from an EMBL/GenBank/DDBJ whole genome shotgun (WGS) entry which is preliminary data.</text>
</comment>
<name>A0A9J5WFB0_SOLCO</name>
<reference evidence="1 2" key="1">
    <citation type="submission" date="2020-09" db="EMBL/GenBank/DDBJ databases">
        <title>De no assembly of potato wild relative species, Solanum commersonii.</title>
        <authorList>
            <person name="Cho K."/>
        </authorList>
    </citation>
    <scope>NUCLEOTIDE SEQUENCE [LARGE SCALE GENOMIC DNA]</scope>
    <source>
        <strain evidence="1">LZ3.2</strain>
        <tissue evidence="1">Leaf</tissue>
    </source>
</reference>
<evidence type="ECO:0000313" key="1">
    <source>
        <dbReference type="EMBL" id="KAG5574298.1"/>
    </source>
</evidence>